<dbReference type="Proteomes" id="UP000787472">
    <property type="component" value="Unassembled WGS sequence"/>
</dbReference>
<organism evidence="8 9">
    <name type="scientific">Pseudomaricurvus hydrocarbonicus</name>
    <dbReference type="NCBI Taxonomy" id="1470433"/>
    <lineage>
        <taxon>Bacteria</taxon>
        <taxon>Pseudomonadati</taxon>
        <taxon>Pseudomonadota</taxon>
        <taxon>Gammaproteobacteria</taxon>
        <taxon>Cellvibrionales</taxon>
        <taxon>Cellvibrionaceae</taxon>
        <taxon>Pseudomaricurvus</taxon>
    </lineage>
</organism>
<evidence type="ECO:0000256" key="1">
    <source>
        <dbReference type="ARBA" id="ARBA00000815"/>
    </source>
</evidence>
<evidence type="ECO:0000259" key="7">
    <source>
        <dbReference type="Pfam" id="PF01975"/>
    </source>
</evidence>
<evidence type="ECO:0000256" key="4">
    <source>
        <dbReference type="ARBA" id="ARBA00022723"/>
    </source>
</evidence>
<keyword evidence="9" id="KW-1185">Reference proteome</keyword>
<keyword evidence="4" id="KW-0479">Metal-binding</keyword>
<evidence type="ECO:0000313" key="8">
    <source>
        <dbReference type="EMBL" id="NHO64339.1"/>
    </source>
</evidence>
<gene>
    <name evidence="8" type="ORF">G8770_02100</name>
</gene>
<comment type="caution">
    <text evidence="8">The sequence shown here is derived from an EMBL/GenBank/DDBJ whole genome shotgun (WGS) entry which is preliminary data.</text>
</comment>
<dbReference type="GO" id="GO:0008253">
    <property type="term" value="F:5'-nucleotidase activity"/>
    <property type="evidence" value="ECO:0007669"/>
    <property type="project" value="UniProtKB-EC"/>
</dbReference>
<keyword evidence="6" id="KW-0732">Signal</keyword>
<accession>A0A9E5JS64</accession>
<dbReference type="InterPro" id="IPR030048">
    <property type="entry name" value="SurE"/>
</dbReference>
<comment type="catalytic activity">
    <reaction evidence="1">
        <text>a ribonucleoside 5'-phosphate + H2O = a ribonucleoside + phosphate</text>
        <dbReference type="Rhea" id="RHEA:12484"/>
        <dbReference type="ChEBI" id="CHEBI:15377"/>
        <dbReference type="ChEBI" id="CHEBI:18254"/>
        <dbReference type="ChEBI" id="CHEBI:43474"/>
        <dbReference type="ChEBI" id="CHEBI:58043"/>
        <dbReference type="EC" id="3.1.3.5"/>
    </reaction>
</comment>
<dbReference type="EC" id="3.1.3.5" evidence="3"/>
<dbReference type="RefSeq" id="WP_167181245.1">
    <property type="nucleotide sequence ID" value="NZ_JAAONZ010000001.1"/>
</dbReference>
<evidence type="ECO:0000256" key="6">
    <source>
        <dbReference type="SAM" id="SignalP"/>
    </source>
</evidence>
<protein>
    <recommendedName>
        <fullName evidence="3">5'-nucleotidase</fullName>
        <ecNumber evidence="3">3.1.3.5</ecNumber>
    </recommendedName>
</protein>
<name>A0A9E5JS64_9GAMM</name>
<dbReference type="AlphaFoldDB" id="A0A9E5JS64"/>
<dbReference type="SUPFAM" id="SSF64167">
    <property type="entry name" value="SurE-like"/>
    <property type="match status" value="1"/>
</dbReference>
<feature type="domain" description="Survival protein SurE-like phosphatase/nucleotidase" evidence="7">
    <location>
        <begin position="25"/>
        <end position="225"/>
    </location>
</feature>
<evidence type="ECO:0000256" key="2">
    <source>
        <dbReference type="ARBA" id="ARBA00011062"/>
    </source>
</evidence>
<dbReference type="Pfam" id="PF01975">
    <property type="entry name" value="SurE"/>
    <property type="match status" value="1"/>
</dbReference>
<reference evidence="8" key="1">
    <citation type="submission" date="2020-03" db="EMBL/GenBank/DDBJ databases">
        <authorList>
            <person name="Guo F."/>
        </authorList>
    </citation>
    <scope>NUCLEOTIDE SEQUENCE</scope>
    <source>
        <strain evidence="8">JCM 30134</strain>
    </source>
</reference>
<feature type="signal peptide" evidence="6">
    <location>
        <begin position="1"/>
        <end position="22"/>
    </location>
</feature>
<keyword evidence="5" id="KW-0378">Hydrolase</keyword>
<evidence type="ECO:0000256" key="3">
    <source>
        <dbReference type="ARBA" id="ARBA00012643"/>
    </source>
</evidence>
<dbReference type="InterPro" id="IPR036523">
    <property type="entry name" value="SurE-like_sf"/>
</dbReference>
<feature type="chain" id="PRO_5039557885" description="5'-nucleotidase" evidence="6">
    <location>
        <begin position="23"/>
        <end position="286"/>
    </location>
</feature>
<sequence length="286" mass="30226">MSYRKIFIALVFAFASSNQALALNVMLTNDDGFQHPWIRMLQSELVKAGHQVTIVAPEVNQSGQSAALTLSAIRGGSEAIKNPSPDIYSVQGSPATATILGVKEVMTERPQLIISGINEGANIGVISAFSGTVGATIAALHLLGEPIPAIAISGNLIDKTGEPNSDANIQHARDISQFMVRLVAGLERATVDGTRILPPGIALNVNYPSITADQIKGVGVYQHGRDIGVNFTGKGALPVSVTESTNLQDTTFLQEGFITIVPIDGDYTAPNWNSILPESLLQDLNS</sequence>
<dbReference type="PANTHER" id="PTHR30457:SF0">
    <property type="entry name" value="PHOSPHATASE, PUTATIVE (AFU_ORTHOLOGUE AFUA_4G01070)-RELATED"/>
    <property type="match status" value="1"/>
</dbReference>
<evidence type="ECO:0000313" key="9">
    <source>
        <dbReference type="Proteomes" id="UP000787472"/>
    </source>
</evidence>
<proteinExistence type="inferred from homology"/>
<evidence type="ECO:0000256" key="5">
    <source>
        <dbReference type="ARBA" id="ARBA00022801"/>
    </source>
</evidence>
<dbReference type="PANTHER" id="PTHR30457">
    <property type="entry name" value="5'-NUCLEOTIDASE SURE"/>
    <property type="match status" value="1"/>
</dbReference>
<dbReference type="EMBL" id="JAAONZ010000001">
    <property type="protein sequence ID" value="NHO64339.1"/>
    <property type="molecule type" value="Genomic_DNA"/>
</dbReference>
<dbReference type="Gene3D" id="3.40.1210.10">
    <property type="entry name" value="Survival protein SurE-like phosphatase/nucleotidase"/>
    <property type="match status" value="1"/>
</dbReference>
<dbReference type="InterPro" id="IPR002828">
    <property type="entry name" value="SurE-like_Pase/nucleotidase"/>
</dbReference>
<dbReference type="GO" id="GO:0046872">
    <property type="term" value="F:metal ion binding"/>
    <property type="evidence" value="ECO:0007669"/>
    <property type="project" value="UniProtKB-KW"/>
</dbReference>
<comment type="similarity">
    <text evidence="2">Belongs to the SurE nucleotidase family.</text>
</comment>